<keyword evidence="2" id="KW-0472">Membrane</keyword>
<comment type="caution">
    <text evidence="4">The sequence shown here is derived from an EMBL/GenBank/DDBJ whole genome shotgun (WGS) entry which is preliminary data.</text>
</comment>
<organism evidence="4 5">
    <name type="scientific">Vagococcus entomophilus</name>
    <dbReference type="NCBI Taxonomy" id="1160095"/>
    <lineage>
        <taxon>Bacteria</taxon>
        <taxon>Bacillati</taxon>
        <taxon>Bacillota</taxon>
        <taxon>Bacilli</taxon>
        <taxon>Lactobacillales</taxon>
        <taxon>Enterococcaceae</taxon>
        <taxon>Vagococcus</taxon>
    </lineage>
</organism>
<evidence type="ECO:0000313" key="5">
    <source>
        <dbReference type="Proteomes" id="UP000288669"/>
    </source>
</evidence>
<dbReference type="GO" id="GO:0004175">
    <property type="term" value="F:endopeptidase activity"/>
    <property type="evidence" value="ECO:0007669"/>
    <property type="project" value="UniProtKB-ARBA"/>
</dbReference>
<reference evidence="4 5" key="1">
    <citation type="submission" date="2017-05" db="EMBL/GenBank/DDBJ databases">
        <title>Vagococcus spp. assemblies.</title>
        <authorList>
            <person name="Gulvik C.A."/>
        </authorList>
    </citation>
    <scope>NUCLEOTIDE SEQUENCE [LARGE SCALE GENOMIC DNA]</scope>
    <source>
        <strain evidence="4 5">DSM 24756</strain>
    </source>
</reference>
<feature type="transmembrane region" description="Helical" evidence="2">
    <location>
        <begin position="190"/>
        <end position="207"/>
    </location>
</feature>
<dbReference type="OrthoDB" id="2414621at2"/>
<feature type="transmembrane region" description="Helical" evidence="2">
    <location>
        <begin position="87"/>
        <end position="104"/>
    </location>
</feature>
<evidence type="ECO:0000256" key="1">
    <source>
        <dbReference type="ARBA" id="ARBA00009067"/>
    </source>
</evidence>
<proteinExistence type="inferred from homology"/>
<dbReference type="AlphaFoldDB" id="A0A430AHQ5"/>
<feature type="transmembrane region" description="Helical" evidence="2">
    <location>
        <begin position="110"/>
        <end position="132"/>
    </location>
</feature>
<feature type="transmembrane region" description="Helical" evidence="2">
    <location>
        <begin position="20"/>
        <end position="43"/>
    </location>
</feature>
<dbReference type="Proteomes" id="UP000288669">
    <property type="component" value="Unassembled WGS sequence"/>
</dbReference>
<keyword evidence="5" id="KW-1185">Reference proteome</keyword>
<keyword evidence="2" id="KW-1133">Transmembrane helix</keyword>
<keyword evidence="2" id="KW-0812">Transmembrane</keyword>
<gene>
    <name evidence="4" type="ORF">CBF30_08635</name>
</gene>
<feature type="transmembrane region" description="Helical" evidence="2">
    <location>
        <begin position="144"/>
        <end position="164"/>
    </location>
</feature>
<dbReference type="RefSeq" id="WP_126825240.1">
    <property type="nucleotide sequence ID" value="NZ_JBHLWU010000002.1"/>
</dbReference>
<dbReference type="Pfam" id="PF02517">
    <property type="entry name" value="Rce1-like"/>
    <property type="match status" value="1"/>
</dbReference>
<feature type="domain" description="CAAX prenyl protease 2/Lysostaphin resistance protein A-like" evidence="3">
    <location>
        <begin position="113"/>
        <end position="204"/>
    </location>
</feature>
<comment type="similarity">
    <text evidence="1">Belongs to the UPF0177 family.</text>
</comment>
<dbReference type="GO" id="GO:0080120">
    <property type="term" value="P:CAAX-box protein maturation"/>
    <property type="evidence" value="ECO:0007669"/>
    <property type="project" value="UniProtKB-ARBA"/>
</dbReference>
<name>A0A430AHQ5_9ENTE</name>
<evidence type="ECO:0000313" key="4">
    <source>
        <dbReference type="EMBL" id="RSU07307.1"/>
    </source>
</evidence>
<accession>A0A430AHQ5</accession>
<evidence type="ECO:0000256" key="2">
    <source>
        <dbReference type="SAM" id="Phobius"/>
    </source>
</evidence>
<feature type="transmembrane region" description="Helical" evidence="2">
    <location>
        <begin position="49"/>
        <end position="67"/>
    </location>
</feature>
<protein>
    <recommendedName>
        <fullName evidence="3">CAAX prenyl protease 2/Lysostaphin resistance protein A-like domain-containing protein</fullName>
    </recommendedName>
</protein>
<dbReference type="EMBL" id="NGJZ01000002">
    <property type="protein sequence ID" value="RSU07307.1"/>
    <property type="molecule type" value="Genomic_DNA"/>
</dbReference>
<dbReference type="InterPro" id="IPR003675">
    <property type="entry name" value="Rce1/LyrA-like_dom"/>
</dbReference>
<evidence type="ECO:0000259" key="3">
    <source>
        <dbReference type="Pfam" id="PF02517"/>
    </source>
</evidence>
<sequence length="208" mass="23526">MDEIKNKVLKTYNQKIQTLFICIGISILSGVTLLTTLLTMAIVPVKSNILLKVTLPTVIALVIIPVILAKLINKPDKVFLKWNEKELVISCIAICIFSGLYYVFNGTKFGEVTILFLLAHYFIAAFSEEFLYRHIILNELLQSWNVFFSALLCGLIFSLLGHIGDSPLDNLLYRFPLGVFFSIFRLKTNSVLYTSVIHAFYNLLLIIG</sequence>